<evidence type="ECO:0000259" key="2">
    <source>
        <dbReference type="Pfam" id="PF07727"/>
    </source>
</evidence>
<dbReference type="EMBL" id="LSRX01000078">
    <property type="protein sequence ID" value="OLQ10426.1"/>
    <property type="molecule type" value="Genomic_DNA"/>
</dbReference>
<feature type="region of interest" description="Disordered" evidence="1">
    <location>
        <begin position="206"/>
        <end position="286"/>
    </location>
</feature>
<evidence type="ECO:0000256" key="1">
    <source>
        <dbReference type="SAM" id="MobiDB-lite"/>
    </source>
</evidence>
<evidence type="ECO:0000313" key="4">
    <source>
        <dbReference type="Proteomes" id="UP000186817"/>
    </source>
</evidence>
<protein>
    <submittedName>
        <fullName evidence="3">Copia protein</fullName>
    </submittedName>
</protein>
<feature type="compositionally biased region" description="Pro residues" evidence="1">
    <location>
        <begin position="221"/>
        <end position="231"/>
    </location>
</feature>
<gene>
    <name evidence="3" type="primary">GIP</name>
    <name evidence="3" type="ORF">AK812_SmicGene5835</name>
</gene>
<dbReference type="Proteomes" id="UP000186817">
    <property type="component" value="Unassembled WGS sequence"/>
</dbReference>
<dbReference type="Pfam" id="PF07727">
    <property type="entry name" value="RVT_2"/>
    <property type="match status" value="1"/>
</dbReference>
<organism evidence="3 4">
    <name type="scientific">Symbiodinium microadriaticum</name>
    <name type="common">Dinoflagellate</name>
    <name type="synonym">Zooxanthella microadriatica</name>
    <dbReference type="NCBI Taxonomy" id="2951"/>
    <lineage>
        <taxon>Eukaryota</taxon>
        <taxon>Sar</taxon>
        <taxon>Alveolata</taxon>
        <taxon>Dinophyceae</taxon>
        <taxon>Suessiales</taxon>
        <taxon>Symbiodiniaceae</taxon>
        <taxon>Symbiodinium</taxon>
    </lineage>
</organism>
<comment type="caution">
    <text evidence="3">The sequence shown here is derived from an EMBL/GenBank/DDBJ whole genome shotgun (WGS) entry which is preliminary data.</text>
</comment>
<keyword evidence="4" id="KW-1185">Reference proteome</keyword>
<accession>A0A1Q9ESM9</accession>
<reference evidence="3 4" key="1">
    <citation type="submission" date="2016-02" db="EMBL/GenBank/DDBJ databases">
        <title>Genome analysis of coral dinoflagellate symbionts highlights evolutionary adaptations to a symbiotic lifestyle.</title>
        <authorList>
            <person name="Aranda M."/>
            <person name="Li Y."/>
            <person name="Liew Y.J."/>
            <person name="Baumgarten S."/>
            <person name="Simakov O."/>
            <person name="Wilson M."/>
            <person name="Piel J."/>
            <person name="Ashoor H."/>
            <person name="Bougouffa S."/>
            <person name="Bajic V.B."/>
            <person name="Ryu T."/>
            <person name="Ravasi T."/>
            <person name="Bayer T."/>
            <person name="Micklem G."/>
            <person name="Kim H."/>
            <person name="Bhak J."/>
            <person name="Lajeunesse T.C."/>
            <person name="Voolstra C.R."/>
        </authorList>
    </citation>
    <scope>NUCLEOTIDE SEQUENCE [LARGE SCALE GENOMIC DNA]</scope>
    <source>
        <strain evidence="3 4">CCMP2467</strain>
    </source>
</reference>
<sequence>MLERMDTAEPISDDATFDRILQHCIMAKNALARHEGYSPEQIVFGKALRIPGSNTSDEDLTSHALTEGAELEAERHRERLHLRCVARKAFLEADNSQTIRRAALRRSTPLRGPFTPGMWVLYWTKKTSPNRLAAGRWHGPAKVICSEGKSIVWVAHGTTIIRSAPENLRPASLREWQSLTDSTLQEGWKNTGGASTFLDITAPAASSSDDFRAGPDAGSSAPPPAIVPEPTPNIVGPGNSQPTPPADDIIQPEQELTPQVSQDNDGVELGSAPVTAPPSSPAAVDATHLPIENPQDVPVPESDDGLIANPIFLSCEETGIVDEDGDALVQFSTVEAGEVELKSKEVKRWQGEKSPGQLVTVAAAMKRTRAEVSLKHLSPKEVALFEQAKLKEINCWVQTSAIRGILRRKLNPDQILKSRWILTWKAPEEGETQQRAKARLVVLGYQDPKLTEVSRDAPTLSKEGRSIVLQTIASRRFQLSSFDIKTAFLRGKADANNPLAMEPPKELRQVLGLKDDEVCELLGNAYGRVDAPLLFYKELSKQLMALGFTRHPLEPCVFLLQKNNTLHGILGMHVDDGVGGGDSVFKGKIDELQKSLPFGSRKFDSFTFTGIHLQQHADGSIKASQGDYVRSIPAIDIGRPRRQNLEMRANEVEQSKLRGNIFREHPIFADPGVSGALICATDENLNRNQEAPAYAMSKAVDILGWIRALWGVIHIPHFKWQDPAAGFKQLRTATVVTDCKSLYDLVTRLAMPSCEEFRTTLEVLLIKQRCSENSVFRWIPTTLQVADSLTKPMDPVLLRTVLAQGRFRLYDATEGLSPKGQDQYMFTCGLSRLEGPGRAGNEVAAEQHMDRQS</sequence>
<feature type="compositionally biased region" description="Polar residues" evidence="1">
    <location>
        <begin position="254"/>
        <end position="264"/>
    </location>
</feature>
<name>A0A1Q9ESM9_SYMMI</name>
<feature type="domain" description="Reverse transcriptase Ty1/copia-type" evidence="2">
    <location>
        <begin position="416"/>
        <end position="632"/>
    </location>
</feature>
<dbReference type="InterPro" id="IPR013103">
    <property type="entry name" value="RVT_2"/>
</dbReference>
<proteinExistence type="predicted"/>
<evidence type="ECO:0000313" key="3">
    <source>
        <dbReference type="EMBL" id="OLQ10426.1"/>
    </source>
</evidence>
<dbReference type="AlphaFoldDB" id="A0A1Q9ESM9"/>
<dbReference type="OrthoDB" id="446391at2759"/>